<protein>
    <submittedName>
        <fullName evidence="1">Uncharacterized protein</fullName>
    </submittedName>
</protein>
<comment type="caution">
    <text evidence="1">The sequence shown here is derived from an EMBL/GenBank/DDBJ whole genome shotgun (WGS) entry which is preliminary data.</text>
</comment>
<organism evidence="1 2">
    <name type="scientific">Ophiocordyceps sinensis</name>
    <dbReference type="NCBI Taxonomy" id="72228"/>
    <lineage>
        <taxon>Eukaryota</taxon>
        <taxon>Fungi</taxon>
        <taxon>Dikarya</taxon>
        <taxon>Ascomycota</taxon>
        <taxon>Pezizomycotina</taxon>
        <taxon>Sordariomycetes</taxon>
        <taxon>Hypocreomycetidae</taxon>
        <taxon>Hypocreales</taxon>
        <taxon>Ophiocordycipitaceae</taxon>
        <taxon>Ophiocordyceps</taxon>
    </lineage>
</organism>
<dbReference type="EMBL" id="JAAVMX010000003">
    <property type="protein sequence ID" value="KAF4510977.1"/>
    <property type="molecule type" value="Genomic_DNA"/>
</dbReference>
<accession>A0A8H4V7M8</accession>
<proteinExistence type="predicted"/>
<sequence>MHVVVGKQEEIYGFLNEEAVRAQFPVLQNDFSKTNSQSESEQELAMKKQLHKGNYLDLNICLATNATSSEGHVTGGYTYLPAQVDESRNAHSGRLSC</sequence>
<evidence type="ECO:0000313" key="1">
    <source>
        <dbReference type="EMBL" id="KAF4510977.1"/>
    </source>
</evidence>
<dbReference type="AlphaFoldDB" id="A0A8H4V7M8"/>
<evidence type="ECO:0000313" key="2">
    <source>
        <dbReference type="Proteomes" id="UP000557566"/>
    </source>
</evidence>
<keyword evidence="2" id="KW-1185">Reference proteome</keyword>
<dbReference type="Proteomes" id="UP000557566">
    <property type="component" value="Unassembled WGS sequence"/>
</dbReference>
<name>A0A8H4V7M8_9HYPO</name>
<gene>
    <name evidence="1" type="ORF">G6O67_002820</name>
</gene>
<reference evidence="1 2" key="1">
    <citation type="journal article" date="2020" name="Genome Biol. Evol.">
        <title>A new high-quality draft genome assembly of the Chinese cordyceps Ophiocordyceps sinensis.</title>
        <authorList>
            <person name="Shu R."/>
            <person name="Zhang J."/>
            <person name="Meng Q."/>
            <person name="Zhang H."/>
            <person name="Zhou G."/>
            <person name="Li M."/>
            <person name="Wu P."/>
            <person name="Zhao Y."/>
            <person name="Chen C."/>
            <person name="Qin Q."/>
        </authorList>
    </citation>
    <scope>NUCLEOTIDE SEQUENCE [LARGE SCALE GENOMIC DNA]</scope>
    <source>
        <strain evidence="1 2">IOZ07</strain>
    </source>
</reference>